<dbReference type="CDD" id="cd00180">
    <property type="entry name" value="PKc"/>
    <property type="match status" value="1"/>
</dbReference>
<dbReference type="InterPro" id="IPR011009">
    <property type="entry name" value="Kinase-like_dom_sf"/>
</dbReference>
<dbReference type="OrthoDB" id="4062651at2759"/>
<dbReference type="GO" id="GO:0005524">
    <property type="term" value="F:ATP binding"/>
    <property type="evidence" value="ECO:0007669"/>
    <property type="project" value="InterPro"/>
</dbReference>
<proteinExistence type="predicted"/>
<dbReference type="GO" id="GO:0004674">
    <property type="term" value="F:protein serine/threonine kinase activity"/>
    <property type="evidence" value="ECO:0007669"/>
    <property type="project" value="TreeGrafter"/>
</dbReference>
<dbReference type="GO" id="GO:0005737">
    <property type="term" value="C:cytoplasm"/>
    <property type="evidence" value="ECO:0007669"/>
    <property type="project" value="TreeGrafter"/>
</dbReference>
<dbReference type="EMBL" id="MU001684">
    <property type="protein sequence ID" value="KAF2456214.1"/>
    <property type="molecule type" value="Genomic_DNA"/>
</dbReference>
<feature type="compositionally biased region" description="Low complexity" evidence="1">
    <location>
        <begin position="62"/>
        <end position="76"/>
    </location>
</feature>
<dbReference type="InterPro" id="IPR000719">
    <property type="entry name" value="Prot_kinase_dom"/>
</dbReference>
<gene>
    <name evidence="3" type="ORF">BDY21DRAFT_372815</name>
</gene>
<feature type="compositionally biased region" description="Basic and acidic residues" evidence="1">
    <location>
        <begin position="1"/>
        <end position="11"/>
    </location>
</feature>
<evidence type="ECO:0000313" key="3">
    <source>
        <dbReference type="EMBL" id="KAF2456214.1"/>
    </source>
</evidence>
<organism evidence="3 4">
    <name type="scientific">Lineolata rhizophorae</name>
    <dbReference type="NCBI Taxonomy" id="578093"/>
    <lineage>
        <taxon>Eukaryota</taxon>
        <taxon>Fungi</taxon>
        <taxon>Dikarya</taxon>
        <taxon>Ascomycota</taxon>
        <taxon>Pezizomycotina</taxon>
        <taxon>Dothideomycetes</taxon>
        <taxon>Dothideomycetes incertae sedis</taxon>
        <taxon>Lineolatales</taxon>
        <taxon>Lineolataceae</taxon>
        <taxon>Lineolata</taxon>
    </lineage>
</organism>
<feature type="region of interest" description="Disordered" evidence="1">
    <location>
        <begin position="1"/>
        <end position="80"/>
    </location>
</feature>
<feature type="compositionally biased region" description="Polar residues" evidence="1">
    <location>
        <begin position="408"/>
        <end position="420"/>
    </location>
</feature>
<accession>A0A6A6NXG4</accession>
<dbReference type="Gene3D" id="1.10.510.10">
    <property type="entry name" value="Transferase(Phosphotransferase) domain 1"/>
    <property type="match status" value="1"/>
</dbReference>
<feature type="domain" description="Protein kinase" evidence="2">
    <location>
        <begin position="261"/>
        <end position="619"/>
    </location>
</feature>
<feature type="region of interest" description="Disordered" evidence="1">
    <location>
        <begin position="408"/>
        <end position="450"/>
    </location>
</feature>
<name>A0A6A6NXG4_9PEZI</name>
<evidence type="ECO:0000256" key="1">
    <source>
        <dbReference type="SAM" id="MobiDB-lite"/>
    </source>
</evidence>
<protein>
    <recommendedName>
        <fullName evidence="2">Protein kinase domain-containing protein</fullName>
    </recommendedName>
</protein>
<sequence>MSMTNLHEEPGWGHWTRSPPSPTTSSISSASRSVTPTNNNSTNPWATSSSSAPNTPPKDGSPKSLTPPSTSRSTTPVAPRPVKPIYALPFGFSTDNIGSTPERALLSSRPSFASATPTPLTVSIDLPMSPAHNPFRELREPQAVNRIVTPAEISQFQLELPKVLQRQHWDSHKAQRAYQWAVVNPRTALLLCMCNELSLCPRAQLYGLGDRGLPYDARDFAGIFSDPQRAAAMQWMVVSKELPQNGQHVEFSTREIVPLDVIESAKLTHSDFTKVEKVRWKGDVGEDGRVFVRKTLAYSQQPQKITTLAQIQEFKKLEHPHISRIICSYSRGNMVAYITPVAQCSLADYLMRQPSPSRSRLLLDWIADLTQAVAFLHSRDVQHRSIRPSKILIERGKVMLAPFGIAPSTDSGSPRSTATNLVPPYASPPSSSISPSSASSSPSSSSPSPLLTSGEAYIFASPELIARRKYGRSGDVFSLGCVFLTMLSAAKGCPSQNFARYRAGASGVGGDASFHANLECVAAWMTQLRRAPSPLTAAAAAANNGGAGAGAGSGAGEIGAGLNPHHQHHHRRGDAGAAAATRALAEENRALDFVEDMLRYMPGERVKMRRLAPVVDEWRKMRAGGSLRRRSFDNGVPLGMRGAAGGGGGAVAGAGGGAGAVGVVGHTMMNRGATVGGVTYGGAGVGGGLGRGGAADAQLRWADLGLLDGYYSSR</sequence>
<evidence type="ECO:0000259" key="2">
    <source>
        <dbReference type="PROSITE" id="PS50011"/>
    </source>
</evidence>
<dbReference type="Pfam" id="PF00069">
    <property type="entry name" value="Pkinase"/>
    <property type="match status" value="1"/>
</dbReference>
<dbReference type="SUPFAM" id="SSF56112">
    <property type="entry name" value="Protein kinase-like (PK-like)"/>
    <property type="match status" value="1"/>
</dbReference>
<dbReference type="Proteomes" id="UP000799766">
    <property type="component" value="Unassembled WGS sequence"/>
</dbReference>
<evidence type="ECO:0000313" key="4">
    <source>
        <dbReference type="Proteomes" id="UP000799766"/>
    </source>
</evidence>
<dbReference type="SMART" id="SM00220">
    <property type="entry name" value="S_TKc"/>
    <property type="match status" value="1"/>
</dbReference>
<feature type="region of interest" description="Disordered" evidence="1">
    <location>
        <begin position="556"/>
        <end position="580"/>
    </location>
</feature>
<dbReference type="PROSITE" id="PS50011">
    <property type="entry name" value="PROTEIN_KINASE_DOM"/>
    <property type="match status" value="1"/>
</dbReference>
<dbReference type="PANTHER" id="PTHR24361">
    <property type="entry name" value="MITOGEN-ACTIVATED KINASE KINASE KINASE"/>
    <property type="match status" value="1"/>
</dbReference>
<reference evidence="3" key="1">
    <citation type="journal article" date="2020" name="Stud. Mycol.">
        <title>101 Dothideomycetes genomes: a test case for predicting lifestyles and emergence of pathogens.</title>
        <authorList>
            <person name="Haridas S."/>
            <person name="Albert R."/>
            <person name="Binder M."/>
            <person name="Bloem J."/>
            <person name="Labutti K."/>
            <person name="Salamov A."/>
            <person name="Andreopoulos B."/>
            <person name="Baker S."/>
            <person name="Barry K."/>
            <person name="Bills G."/>
            <person name="Bluhm B."/>
            <person name="Cannon C."/>
            <person name="Castanera R."/>
            <person name="Culley D."/>
            <person name="Daum C."/>
            <person name="Ezra D."/>
            <person name="Gonzalez J."/>
            <person name="Henrissat B."/>
            <person name="Kuo A."/>
            <person name="Liang C."/>
            <person name="Lipzen A."/>
            <person name="Lutzoni F."/>
            <person name="Magnuson J."/>
            <person name="Mondo S."/>
            <person name="Nolan M."/>
            <person name="Ohm R."/>
            <person name="Pangilinan J."/>
            <person name="Park H.-J."/>
            <person name="Ramirez L."/>
            <person name="Alfaro M."/>
            <person name="Sun H."/>
            <person name="Tritt A."/>
            <person name="Yoshinaga Y."/>
            <person name="Zwiers L.-H."/>
            <person name="Turgeon B."/>
            <person name="Goodwin S."/>
            <person name="Spatafora J."/>
            <person name="Crous P."/>
            <person name="Grigoriev I."/>
        </authorList>
    </citation>
    <scope>NUCLEOTIDE SEQUENCE</scope>
    <source>
        <strain evidence="3">ATCC 16933</strain>
    </source>
</reference>
<dbReference type="AlphaFoldDB" id="A0A6A6NXG4"/>
<dbReference type="InterPro" id="IPR053235">
    <property type="entry name" value="Ser_Thr_kinase"/>
</dbReference>
<feature type="compositionally biased region" description="Low complexity" evidence="1">
    <location>
        <begin position="428"/>
        <end position="449"/>
    </location>
</feature>
<feature type="compositionally biased region" description="Low complexity" evidence="1">
    <location>
        <begin position="23"/>
        <end position="53"/>
    </location>
</feature>
<keyword evidence="4" id="KW-1185">Reference proteome</keyword>